<accession>A0ACB9PVR8</accession>
<dbReference type="EMBL" id="CM039428">
    <property type="protein sequence ID" value="KAI4351887.1"/>
    <property type="molecule type" value="Genomic_DNA"/>
</dbReference>
<keyword evidence="2" id="KW-1185">Reference proteome</keyword>
<name>A0ACB9PVR8_BAUVA</name>
<protein>
    <submittedName>
        <fullName evidence="1">Uncharacterized protein</fullName>
    </submittedName>
</protein>
<proteinExistence type="predicted"/>
<evidence type="ECO:0000313" key="2">
    <source>
        <dbReference type="Proteomes" id="UP000828941"/>
    </source>
</evidence>
<evidence type="ECO:0000313" key="1">
    <source>
        <dbReference type="EMBL" id="KAI4351887.1"/>
    </source>
</evidence>
<comment type="caution">
    <text evidence="1">The sequence shown here is derived from an EMBL/GenBank/DDBJ whole genome shotgun (WGS) entry which is preliminary data.</text>
</comment>
<gene>
    <name evidence="1" type="ORF">L6164_006192</name>
</gene>
<reference evidence="1 2" key="1">
    <citation type="journal article" date="2022" name="DNA Res.">
        <title>Chromosomal-level genome assembly of the orchid tree Bauhinia variegata (Leguminosae; Cercidoideae) supports the allotetraploid origin hypothesis of Bauhinia.</title>
        <authorList>
            <person name="Zhong Y."/>
            <person name="Chen Y."/>
            <person name="Zheng D."/>
            <person name="Pang J."/>
            <person name="Liu Y."/>
            <person name="Luo S."/>
            <person name="Meng S."/>
            <person name="Qian L."/>
            <person name="Wei D."/>
            <person name="Dai S."/>
            <person name="Zhou R."/>
        </authorList>
    </citation>
    <scope>NUCLEOTIDE SEQUENCE [LARGE SCALE GENOMIC DNA]</scope>
    <source>
        <strain evidence="1">BV-YZ2020</strain>
    </source>
</reference>
<organism evidence="1 2">
    <name type="scientific">Bauhinia variegata</name>
    <name type="common">Purple orchid tree</name>
    <name type="synonym">Phanera variegata</name>
    <dbReference type="NCBI Taxonomy" id="167791"/>
    <lineage>
        <taxon>Eukaryota</taxon>
        <taxon>Viridiplantae</taxon>
        <taxon>Streptophyta</taxon>
        <taxon>Embryophyta</taxon>
        <taxon>Tracheophyta</taxon>
        <taxon>Spermatophyta</taxon>
        <taxon>Magnoliopsida</taxon>
        <taxon>eudicotyledons</taxon>
        <taxon>Gunneridae</taxon>
        <taxon>Pentapetalae</taxon>
        <taxon>rosids</taxon>
        <taxon>fabids</taxon>
        <taxon>Fabales</taxon>
        <taxon>Fabaceae</taxon>
        <taxon>Cercidoideae</taxon>
        <taxon>Cercideae</taxon>
        <taxon>Bauhiniinae</taxon>
        <taxon>Bauhinia</taxon>
    </lineage>
</organism>
<dbReference type="Proteomes" id="UP000828941">
    <property type="component" value="Chromosome 3"/>
</dbReference>
<sequence length="162" mass="18395">MSERSFVCSILGISKLRLGTENRKLSNGEPLALALNLDVTNQAYLFSHCLYALSCSIHNRDAPNNKWLRNEWRKNGIWCSGSTRSCTESNRQGCLGNLRSNKQSVIDQRIKEHVGQTTAFQQVGAAFNQHLMAQQPRFPGIQPSAMYQLEVMVLQEIEIFYM</sequence>